<dbReference type="Proteomes" id="UP000824469">
    <property type="component" value="Unassembled WGS sequence"/>
</dbReference>
<dbReference type="GO" id="GO:0005829">
    <property type="term" value="C:cytosol"/>
    <property type="evidence" value="ECO:0007669"/>
    <property type="project" value="UniProtKB-UniRule"/>
</dbReference>
<comment type="caution">
    <text evidence="4">The sequence shown here is derived from an EMBL/GenBank/DDBJ whole genome shotgun (WGS) entry which is preliminary data.</text>
</comment>
<keyword evidence="1" id="KW-0833">Ubl conjugation pathway</keyword>
<evidence type="ECO:0000313" key="5">
    <source>
        <dbReference type="Proteomes" id="UP000824469"/>
    </source>
</evidence>
<dbReference type="GO" id="GO:1990116">
    <property type="term" value="P:ribosome-associated ubiquitin-dependent protein catabolic process"/>
    <property type="evidence" value="ECO:0007669"/>
    <property type="project" value="UniProtKB-UniRule"/>
</dbReference>
<dbReference type="InterPro" id="IPR039795">
    <property type="entry name" value="LTN1/Rkr1"/>
</dbReference>
<reference evidence="4 5" key="1">
    <citation type="journal article" date="2021" name="Nat. Plants">
        <title>The Taxus genome provides insights into paclitaxel biosynthesis.</title>
        <authorList>
            <person name="Xiong X."/>
            <person name="Gou J."/>
            <person name="Liao Q."/>
            <person name="Li Y."/>
            <person name="Zhou Q."/>
            <person name="Bi G."/>
            <person name="Li C."/>
            <person name="Du R."/>
            <person name="Wang X."/>
            <person name="Sun T."/>
            <person name="Guo L."/>
            <person name="Liang H."/>
            <person name="Lu P."/>
            <person name="Wu Y."/>
            <person name="Zhang Z."/>
            <person name="Ro D.K."/>
            <person name="Shang Y."/>
            <person name="Huang S."/>
            <person name="Yan J."/>
        </authorList>
    </citation>
    <scope>NUCLEOTIDE SEQUENCE [LARGE SCALE GENOMIC DNA]</scope>
    <source>
        <strain evidence="4">Ta-2019</strain>
    </source>
</reference>
<feature type="region of interest" description="Disordered" evidence="2">
    <location>
        <begin position="271"/>
        <end position="292"/>
    </location>
</feature>
<dbReference type="GO" id="GO:0061630">
    <property type="term" value="F:ubiquitin protein ligase activity"/>
    <property type="evidence" value="ECO:0007669"/>
    <property type="project" value="UniProtKB-UniRule"/>
</dbReference>
<keyword evidence="1" id="KW-0479">Metal-binding</keyword>
<dbReference type="SUPFAM" id="SSF48371">
    <property type="entry name" value="ARM repeat"/>
    <property type="match status" value="1"/>
</dbReference>
<keyword evidence="5" id="KW-1185">Reference proteome</keyword>
<comment type="catalytic activity">
    <reaction evidence="1">
        <text>S-ubiquitinyl-[E2 ubiquitin-conjugating enzyme]-L-cysteine + [acceptor protein]-L-lysine = [E2 ubiquitin-conjugating enzyme]-L-cysteine + N(6)-ubiquitinyl-[acceptor protein]-L-lysine.</text>
        <dbReference type="EC" id="2.3.2.27"/>
    </reaction>
</comment>
<keyword evidence="1" id="KW-0862">Zinc</keyword>
<dbReference type="GO" id="GO:1990112">
    <property type="term" value="C:RQC complex"/>
    <property type="evidence" value="ECO:0007669"/>
    <property type="project" value="UniProtKB-UniRule"/>
</dbReference>
<evidence type="ECO:0000256" key="2">
    <source>
        <dbReference type="SAM" id="MobiDB-lite"/>
    </source>
</evidence>
<organism evidence="4 5">
    <name type="scientific">Taxus chinensis</name>
    <name type="common">Chinese yew</name>
    <name type="synonym">Taxus wallichiana var. chinensis</name>
    <dbReference type="NCBI Taxonomy" id="29808"/>
    <lineage>
        <taxon>Eukaryota</taxon>
        <taxon>Viridiplantae</taxon>
        <taxon>Streptophyta</taxon>
        <taxon>Embryophyta</taxon>
        <taxon>Tracheophyta</taxon>
        <taxon>Spermatophyta</taxon>
        <taxon>Pinopsida</taxon>
        <taxon>Pinidae</taxon>
        <taxon>Conifers II</taxon>
        <taxon>Cupressales</taxon>
        <taxon>Taxaceae</taxon>
        <taxon>Taxus</taxon>
    </lineage>
</organism>
<dbReference type="Pfam" id="PF22958">
    <property type="entry name" value="Ltn1_1st"/>
    <property type="match status" value="1"/>
</dbReference>
<proteinExistence type="inferred from homology"/>
<name>A0AA38KWK6_TAXCH</name>
<sequence>MSPDQRRVSRYQVDTRLSKSTGTPRVVLSSSAASLLQSGATGIGFGGYVGSSRIDTTLTKESNALLDVNGEVAQHLRRLSKKDPVTKIKALTSLGILFRQNAASDLYHIVPQWVFEYKRLVQDNGRQVRQAAHDAMANLAVTIGRGLAPHLRSVMGAWWLGQFDPYTEVAEAARRSFQPTLVRSASPDRFATMLPVIMKFKSRLLAHLFREIKYTPFGSLDATFNLTQLAEEKFAARCKYSVPSSASAVLRPSKFSSLSTNSNPWEYRSASSSSSSSLSSSPSHSDNGRNNKYWQKKKTLIVDLDDEETHSVPIKSVGDDKTYDELKG</sequence>
<dbReference type="PANTHER" id="PTHR12389">
    <property type="entry name" value="ZINC FINGER PROTEIN 294"/>
    <property type="match status" value="1"/>
</dbReference>
<keyword evidence="1" id="KW-0808">Transferase</keyword>
<evidence type="ECO:0000259" key="3">
    <source>
        <dbReference type="Pfam" id="PF22958"/>
    </source>
</evidence>
<feature type="compositionally biased region" description="Low complexity" evidence="2">
    <location>
        <begin position="271"/>
        <end position="285"/>
    </location>
</feature>
<evidence type="ECO:0000256" key="1">
    <source>
        <dbReference type="RuleBase" id="RU367090"/>
    </source>
</evidence>
<accession>A0AA38KWK6</accession>
<evidence type="ECO:0000313" key="4">
    <source>
        <dbReference type="EMBL" id="KAH9309396.1"/>
    </source>
</evidence>
<dbReference type="Gene3D" id="1.25.10.10">
    <property type="entry name" value="Leucine-rich Repeat Variant"/>
    <property type="match status" value="1"/>
</dbReference>
<dbReference type="GO" id="GO:0008270">
    <property type="term" value="F:zinc ion binding"/>
    <property type="evidence" value="ECO:0007669"/>
    <property type="project" value="UniProtKB-KW"/>
</dbReference>
<dbReference type="InterPro" id="IPR054476">
    <property type="entry name" value="Ltn1_N"/>
</dbReference>
<comment type="subunit">
    <text evidence="1">Component of the ribosome quality control complex (RQC).</text>
</comment>
<dbReference type="EMBL" id="JAHRHJ020000007">
    <property type="protein sequence ID" value="KAH9309396.1"/>
    <property type="molecule type" value="Genomic_DNA"/>
</dbReference>
<comment type="similarity">
    <text evidence="1">Belongs to the LTN1 family.</text>
</comment>
<dbReference type="InterPro" id="IPR011989">
    <property type="entry name" value="ARM-like"/>
</dbReference>
<dbReference type="GO" id="GO:0043023">
    <property type="term" value="F:ribosomal large subunit binding"/>
    <property type="evidence" value="ECO:0007669"/>
    <property type="project" value="TreeGrafter"/>
</dbReference>
<protein>
    <recommendedName>
        <fullName evidence="1">E3 ubiquitin-protein ligase listerin</fullName>
        <ecNumber evidence="1">2.3.2.27</ecNumber>
    </recommendedName>
    <alternativeName>
        <fullName evidence="1">RING-type E3 ubiquitin transferase listerin</fullName>
    </alternativeName>
</protein>
<comment type="function">
    <text evidence="1">E3 ubiquitin-protein ligase. Component of the ribosome quality control complex (RQC), a ribosome-associated complex that mediates ubiquitination and extraction of incompletely synthesized nascent chains for proteasomal degradation.</text>
</comment>
<feature type="domain" description="E3 ubiquitin-protein ligase listerin N-terminal" evidence="3">
    <location>
        <begin position="71"/>
        <end position="193"/>
    </location>
</feature>
<dbReference type="AlphaFoldDB" id="A0AA38KWK6"/>
<gene>
    <name evidence="4" type="ORF">KI387_037307</name>
</gene>
<comment type="pathway">
    <text evidence="1">Protein modification; protein ubiquitination.</text>
</comment>
<dbReference type="EC" id="2.3.2.27" evidence="1"/>
<dbReference type="PANTHER" id="PTHR12389:SF0">
    <property type="entry name" value="E3 UBIQUITIN-PROTEIN LIGASE LISTERIN"/>
    <property type="match status" value="1"/>
</dbReference>
<dbReference type="GO" id="GO:0072344">
    <property type="term" value="P:rescue of stalled ribosome"/>
    <property type="evidence" value="ECO:0007669"/>
    <property type="project" value="UniProtKB-UniRule"/>
</dbReference>
<keyword evidence="1" id="KW-0863">Zinc-finger</keyword>
<dbReference type="InterPro" id="IPR016024">
    <property type="entry name" value="ARM-type_fold"/>
</dbReference>